<dbReference type="KEGG" id="smar:SM39_0536"/>
<name>A0AAT9ESE9_SERMA</name>
<protein>
    <submittedName>
        <fullName evidence="1">Uncharacterized protein</fullName>
    </submittedName>
</protein>
<dbReference type="EMBL" id="AP013063">
    <property type="protein sequence ID" value="BAO32598.1"/>
    <property type="molecule type" value="Genomic_DNA"/>
</dbReference>
<organism evidence="1">
    <name type="scientific">Serratia marcescens SM39</name>
    <dbReference type="NCBI Taxonomy" id="1334564"/>
    <lineage>
        <taxon>Bacteria</taxon>
        <taxon>Pseudomonadati</taxon>
        <taxon>Pseudomonadota</taxon>
        <taxon>Gammaproteobacteria</taxon>
        <taxon>Enterobacterales</taxon>
        <taxon>Yersiniaceae</taxon>
        <taxon>Serratia</taxon>
    </lineage>
</organism>
<dbReference type="AlphaFoldDB" id="A0AAT9ESE9"/>
<accession>A0AAT9ESE9</accession>
<reference evidence="1" key="1">
    <citation type="journal article" date="2014" name="Genome Biol. Evol.">
        <title>Genome evolution and plasticity of Serratia marcescens, an important multidrug-resistant nosocomial pathogen.</title>
        <authorList>
            <person name="Iguchi A."/>
            <person name="Nagaya Y."/>
            <person name="Pradel E."/>
            <person name="Ooka T."/>
            <person name="Ogura Y."/>
            <person name="Katsura K."/>
            <person name="Kurokawa K."/>
            <person name="Oshima K."/>
            <person name="Hattori M."/>
            <person name="Parkhill J."/>
            <person name="Sebaihia M."/>
            <person name="Coulthurst S.J."/>
            <person name="Gotoh N."/>
            <person name="Thomson N.R."/>
            <person name="Ewbank J.J."/>
            <person name="Hayashi T."/>
        </authorList>
    </citation>
    <scope>NUCLEOTIDE SEQUENCE</scope>
    <source>
        <strain evidence="1">SM39</strain>
    </source>
</reference>
<sequence length="78" mass="8632">MVGAGVLPVQLKIFSPEGCGFLLGSKVKASEARHHPGTHHDTFVSSSLPRSPGLFFHINKRTDWGALTHVNFYREDML</sequence>
<gene>
    <name evidence="1" type="ORF">SM39_0536</name>
</gene>
<proteinExistence type="predicted"/>
<evidence type="ECO:0000313" key="1">
    <source>
        <dbReference type="EMBL" id="BAO32598.1"/>
    </source>
</evidence>